<accession>A0ABD2IJW5</accession>
<dbReference type="AlphaFoldDB" id="A0ABD2IJW5"/>
<evidence type="ECO:0008006" key="8">
    <source>
        <dbReference type="Google" id="ProtNLM"/>
    </source>
</evidence>
<comment type="caution">
    <text evidence="6">The sequence shown here is derived from an EMBL/GenBank/DDBJ whole genome shotgun (WGS) entry which is preliminary data.</text>
</comment>
<proteinExistence type="predicted"/>
<keyword evidence="4" id="KW-0808">Transferase</keyword>
<name>A0ABD2IJW5_9BILA</name>
<dbReference type="PANTHER" id="PTHR11751:SF29">
    <property type="entry name" value="ALANINE TRANSAMINASE"/>
    <property type="match status" value="1"/>
</dbReference>
<dbReference type="InterPro" id="IPR015424">
    <property type="entry name" value="PyrdxlP-dep_Trfase"/>
</dbReference>
<dbReference type="PANTHER" id="PTHR11751">
    <property type="entry name" value="ALANINE AMINOTRANSFERASE"/>
    <property type="match status" value="1"/>
</dbReference>
<dbReference type="EMBL" id="JBICBT010001187">
    <property type="protein sequence ID" value="KAL3079422.1"/>
    <property type="molecule type" value="Genomic_DNA"/>
</dbReference>
<gene>
    <name evidence="6" type="ORF">niasHT_031751</name>
</gene>
<evidence type="ECO:0000313" key="7">
    <source>
        <dbReference type="Proteomes" id="UP001620626"/>
    </source>
</evidence>
<keyword evidence="3" id="KW-0032">Aminotransferase</keyword>
<organism evidence="6 7">
    <name type="scientific">Heterodera trifolii</name>
    <dbReference type="NCBI Taxonomy" id="157864"/>
    <lineage>
        <taxon>Eukaryota</taxon>
        <taxon>Metazoa</taxon>
        <taxon>Ecdysozoa</taxon>
        <taxon>Nematoda</taxon>
        <taxon>Chromadorea</taxon>
        <taxon>Rhabditida</taxon>
        <taxon>Tylenchina</taxon>
        <taxon>Tylenchomorpha</taxon>
        <taxon>Tylenchoidea</taxon>
        <taxon>Heteroderidae</taxon>
        <taxon>Heteroderinae</taxon>
        <taxon>Heterodera</taxon>
    </lineage>
</organism>
<evidence type="ECO:0000256" key="2">
    <source>
        <dbReference type="ARBA" id="ARBA00011738"/>
    </source>
</evidence>
<evidence type="ECO:0000256" key="5">
    <source>
        <dbReference type="ARBA" id="ARBA00022898"/>
    </source>
</evidence>
<comment type="cofactor">
    <cofactor evidence="1">
        <name>pyridoxal 5'-phosphate</name>
        <dbReference type="ChEBI" id="CHEBI:597326"/>
    </cofactor>
</comment>
<reference evidence="6 7" key="1">
    <citation type="submission" date="2024-10" db="EMBL/GenBank/DDBJ databases">
        <authorList>
            <person name="Kim D."/>
        </authorList>
    </citation>
    <scope>NUCLEOTIDE SEQUENCE [LARGE SCALE GENOMIC DNA]</scope>
    <source>
        <strain evidence="6">BH-2024</strain>
    </source>
</reference>
<protein>
    <recommendedName>
        <fullName evidence="8">Alanine aminotransferase</fullName>
    </recommendedName>
</protein>
<evidence type="ECO:0000313" key="6">
    <source>
        <dbReference type="EMBL" id="KAL3079422.1"/>
    </source>
</evidence>
<dbReference type="InterPro" id="IPR045088">
    <property type="entry name" value="ALAT1/2-like"/>
</dbReference>
<evidence type="ECO:0000256" key="1">
    <source>
        <dbReference type="ARBA" id="ARBA00001933"/>
    </source>
</evidence>
<dbReference type="InterPro" id="IPR015422">
    <property type="entry name" value="PyrdxlP-dep_Trfase_small"/>
</dbReference>
<evidence type="ECO:0000256" key="3">
    <source>
        <dbReference type="ARBA" id="ARBA00022576"/>
    </source>
</evidence>
<keyword evidence="7" id="KW-1185">Reference proteome</keyword>
<dbReference type="GO" id="GO:0008483">
    <property type="term" value="F:transaminase activity"/>
    <property type="evidence" value="ECO:0007669"/>
    <property type="project" value="UniProtKB-KW"/>
</dbReference>
<dbReference type="Proteomes" id="UP001620626">
    <property type="component" value="Unassembled WGS sequence"/>
</dbReference>
<comment type="subunit">
    <text evidence="2">Homodimer.</text>
</comment>
<dbReference type="Gene3D" id="3.90.1150.10">
    <property type="entry name" value="Aspartate Aminotransferase, domain 1"/>
    <property type="match status" value="1"/>
</dbReference>
<sequence length="85" mass="9713">MSVRQRPLSLDTPPKLLRASGVQPDFFYVKQLLEETGVCVVPGSGFGQRPGTFHFRTTILPPIDIFEDMLNRFGAFHKRFLAKYK</sequence>
<dbReference type="SUPFAM" id="SSF53383">
    <property type="entry name" value="PLP-dependent transferases"/>
    <property type="match status" value="1"/>
</dbReference>
<evidence type="ECO:0000256" key="4">
    <source>
        <dbReference type="ARBA" id="ARBA00022679"/>
    </source>
</evidence>
<keyword evidence="5" id="KW-0663">Pyridoxal phosphate</keyword>